<keyword evidence="3 6" id="KW-0812">Transmembrane</keyword>
<dbReference type="eggNOG" id="COG0619">
    <property type="taxonomic scope" value="Bacteria"/>
</dbReference>
<evidence type="ECO:0000256" key="3">
    <source>
        <dbReference type="ARBA" id="ARBA00022692"/>
    </source>
</evidence>
<gene>
    <name evidence="7" type="ordered locus">Plut_1452</name>
</gene>
<feature type="transmembrane region" description="Helical" evidence="6">
    <location>
        <begin position="53"/>
        <end position="80"/>
    </location>
</feature>
<sequence length="283" mass="31354">MIKPTRMKRDFIASSMLRALAFLKDATLSEEHANRQGFLQSLDPRIKTLTMLALLVTAVSLKSAGLIALIYLSVLALAIFSAIPATYFLTRTLLFIPLFSLLIVLPTIFSQITPGQTAYSIQLLGFHAIITRPGLDGAILFVTRTATSVSVAVLLSLTTRHAELLKVLRIFRIPQVFVLTVAMCYRYLYLFATMVENIFTALRSRVGIVSRSRHGRHLATGNIATTWNRTTAMSEGVYMAMLSRGYTGEPRLLTRLHATRKDWVWLLATATACVALLHEGGIP</sequence>
<proteinExistence type="predicted"/>
<dbReference type="CDD" id="cd16914">
    <property type="entry name" value="EcfT"/>
    <property type="match status" value="1"/>
</dbReference>
<dbReference type="KEGG" id="plt:Plut_1452"/>
<feature type="transmembrane region" description="Helical" evidence="6">
    <location>
        <begin position="138"/>
        <end position="158"/>
    </location>
</feature>
<evidence type="ECO:0000256" key="2">
    <source>
        <dbReference type="ARBA" id="ARBA00022475"/>
    </source>
</evidence>
<evidence type="ECO:0000256" key="4">
    <source>
        <dbReference type="ARBA" id="ARBA00022989"/>
    </source>
</evidence>
<dbReference type="PANTHER" id="PTHR34857">
    <property type="entry name" value="SLL0384 PROTEIN"/>
    <property type="match status" value="1"/>
</dbReference>
<dbReference type="InterPro" id="IPR003339">
    <property type="entry name" value="ABC/ECF_trnsptr_transmembrane"/>
</dbReference>
<protein>
    <submittedName>
        <fullName evidence="7">Cobalt transport protein</fullName>
    </submittedName>
</protein>
<dbReference type="AlphaFoldDB" id="Q3B2X0"/>
<evidence type="ECO:0000256" key="5">
    <source>
        <dbReference type="ARBA" id="ARBA00023136"/>
    </source>
</evidence>
<accession>Q3B2X0</accession>
<dbReference type="Pfam" id="PF02361">
    <property type="entry name" value="CbiQ"/>
    <property type="match status" value="1"/>
</dbReference>
<comment type="subcellular location">
    <subcellularLocation>
        <location evidence="1">Cell membrane</location>
        <topology evidence="1">Multi-pass membrane protein</topology>
    </subcellularLocation>
</comment>
<evidence type="ECO:0000313" key="8">
    <source>
        <dbReference type="Proteomes" id="UP000002709"/>
    </source>
</evidence>
<reference evidence="8" key="1">
    <citation type="submission" date="2005-08" db="EMBL/GenBank/DDBJ databases">
        <title>Complete sequence of Pelodictyon luteolum DSM 273.</title>
        <authorList>
            <consortium name="US DOE Joint Genome Institute"/>
            <person name="Copeland A."/>
            <person name="Lucas S."/>
            <person name="Lapidus A."/>
            <person name="Barry K."/>
            <person name="Detter J.C."/>
            <person name="Glavina T."/>
            <person name="Hammon N."/>
            <person name="Israni S."/>
            <person name="Pitluck S."/>
            <person name="Bryant D."/>
            <person name="Schmutz J."/>
            <person name="Larimer F."/>
            <person name="Land M."/>
            <person name="Kyrpides N."/>
            <person name="Ivanova N."/>
            <person name="Richardson P."/>
        </authorList>
    </citation>
    <scope>NUCLEOTIDE SEQUENCE [LARGE SCALE GENOMIC DNA]</scope>
    <source>
        <strain evidence="8">DSM 273 / BCRC 81028 / 2530</strain>
    </source>
</reference>
<dbReference type="NCBIfam" id="TIGR02454">
    <property type="entry name" value="ECF_T_CbiQ"/>
    <property type="match status" value="1"/>
</dbReference>
<dbReference type="GO" id="GO:0043190">
    <property type="term" value="C:ATP-binding cassette (ABC) transporter complex"/>
    <property type="evidence" value="ECO:0007669"/>
    <property type="project" value="InterPro"/>
</dbReference>
<feature type="transmembrane region" description="Helical" evidence="6">
    <location>
        <begin position="263"/>
        <end position="282"/>
    </location>
</feature>
<dbReference type="InterPro" id="IPR051611">
    <property type="entry name" value="ECF_transporter_component"/>
</dbReference>
<keyword evidence="5 6" id="KW-0472">Membrane</keyword>
<evidence type="ECO:0000256" key="1">
    <source>
        <dbReference type="ARBA" id="ARBA00004651"/>
    </source>
</evidence>
<organism evidence="7 8">
    <name type="scientific">Chlorobium luteolum (strain DSM 273 / BCRC 81028 / 2530)</name>
    <name type="common">Pelodictyon luteolum</name>
    <dbReference type="NCBI Taxonomy" id="319225"/>
    <lineage>
        <taxon>Bacteria</taxon>
        <taxon>Pseudomonadati</taxon>
        <taxon>Chlorobiota</taxon>
        <taxon>Chlorobiia</taxon>
        <taxon>Chlorobiales</taxon>
        <taxon>Chlorobiaceae</taxon>
        <taxon>Chlorobium/Pelodictyon group</taxon>
        <taxon>Pelodictyon</taxon>
    </lineage>
</organism>
<feature type="transmembrane region" description="Helical" evidence="6">
    <location>
        <begin position="92"/>
        <end position="112"/>
    </location>
</feature>
<keyword evidence="4 6" id="KW-1133">Transmembrane helix</keyword>
<dbReference type="EMBL" id="CP000096">
    <property type="protein sequence ID" value="ABB24311.1"/>
    <property type="molecule type" value="Genomic_DNA"/>
</dbReference>
<dbReference type="InterPro" id="IPR012809">
    <property type="entry name" value="ECF_CbiQ"/>
</dbReference>
<dbReference type="HOGENOM" id="CLU_056469_1_0_10"/>
<evidence type="ECO:0000313" key="7">
    <source>
        <dbReference type="EMBL" id="ABB24311.1"/>
    </source>
</evidence>
<feature type="transmembrane region" description="Helical" evidence="6">
    <location>
        <begin position="170"/>
        <end position="189"/>
    </location>
</feature>
<dbReference type="PANTHER" id="PTHR34857:SF2">
    <property type="entry name" value="SLL0384 PROTEIN"/>
    <property type="match status" value="1"/>
</dbReference>
<evidence type="ECO:0000256" key="6">
    <source>
        <dbReference type="SAM" id="Phobius"/>
    </source>
</evidence>
<keyword evidence="2" id="KW-1003">Cell membrane</keyword>
<dbReference type="STRING" id="319225.Plut_1452"/>
<dbReference type="GO" id="GO:0006824">
    <property type="term" value="P:cobalt ion transport"/>
    <property type="evidence" value="ECO:0007669"/>
    <property type="project" value="InterPro"/>
</dbReference>
<keyword evidence="8" id="KW-1185">Reference proteome</keyword>
<dbReference type="Proteomes" id="UP000002709">
    <property type="component" value="Chromosome"/>
</dbReference>
<name>Q3B2X0_CHLL3</name>